<keyword evidence="4 5" id="KW-0472">Membrane</keyword>
<evidence type="ECO:0000256" key="3">
    <source>
        <dbReference type="ARBA" id="ARBA00022989"/>
    </source>
</evidence>
<evidence type="ECO:0000256" key="2">
    <source>
        <dbReference type="ARBA" id="ARBA00022692"/>
    </source>
</evidence>
<sequence length="485" mass="55510">MFSTARSPFEAKWIQKHNELEELYAKGIYQPVLFHHFLLFLGPAIGALLIPHRLKPNLRYTRYLAFMWITVYGIWMMQTCRTSVGGNGFCIGVFVSTVIVRSALILVLHDPETEFKRLEKSYDQVEASSETPVLDNDRCIPSPAVKESREILFWQGYPHNFGHRVMWVLCLLCSRRGSFWNWRITTTRRTPNIISKEAHQGRVHSNPASDWTQQHRESTIQRLRKSLYIAAGAYLQLLLVKRLVFHDPYFWGQIDAELHVPILPWSWSFPASCLVSRLYRFAMYTYSLTCFISLFHSLSLSVPLALGTFFPHISFLTLKTPMDQHWMIPDAFGPPSSIWTHGLPGLSGIYWHQFFRFDFISYSAWILSCFPVRLRASPIFKSLVYLVVPSVISAGIHMAGSFTQFAQTKPMRNMMTGFLLHGLFTGAHRVWLTVIYPQFVAPRFNVPHVVRGLGNLVVTSVGLFLSMSLCSQDHILGGGAVDSLV</sequence>
<feature type="transmembrane region" description="Helical" evidence="5">
    <location>
        <begin position="294"/>
        <end position="313"/>
    </location>
</feature>
<dbReference type="GO" id="GO:0016020">
    <property type="term" value="C:membrane"/>
    <property type="evidence" value="ECO:0007669"/>
    <property type="project" value="UniProtKB-SubCell"/>
</dbReference>
<feature type="transmembrane region" description="Helical" evidence="5">
    <location>
        <begin position="62"/>
        <end position="78"/>
    </location>
</feature>
<evidence type="ECO:0000313" key="7">
    <source>
        <dbReference type="EMBL" id="KAE8328086.1"/>
    </source>
</evidence>
<evidence type="ECO:0000313" key="8">
    <source>
        <dbReference type="Proteomes" id="UP000325945"/>
    </source>
</evidence>
<evidence type="ECO:0000256" key="5">
    <source>
        <dbReference type="SAM" id="Phobius"/>
    </source>
</evidence>
<gene>
    <name evidence="7" type="ORF">BDV39DRAFT_204486</name>
</gene>
<accession>A0A5N6X6Y0</accession>
<reference evidence="8" key="1">
    <citation type="submission" date="2019-04" db="EMBL/GenBank/DDBJ databases">
        <title>Friends and foes A comparative genomics studyof 23 Aspergillus species from section Flavi.</title>
        <authorList>
            <consortium name="DOE Joint Genome Institute"/>
            <person name="Kjaerbolling I."/>
            <person name="Vesth T."/>
            <person name="Frisvad J.C."/>
            <person name="Nybo J.L."/>
            <person name="Theobald S."/>
            <person name="Kildgaard S."/>
            <person name="Isbrandt T."/>
            <person name="Kuo A."/>
            <person name="Sato A."/>
            <person name="Lyhne E.K."/>
            <person name="Kogle M.E."/>
            <person name="Wiebenga A."/>
            <person name="Kun R.S."/>
            <person name="Lubbers R.J."/>
            <person name="Makela M.R."/>
            <person name="Barry K."/>
            <person name="Chovatia M."/>
            <person name="Clum A."/>
            <person name="Daum C."/>
            <person name="Haridas S."/>
            <person name="He G."/>
            <person name="LaButti K."/>
            <person name="Lipzen A."/>
            <person name="Mondo S."/>
            <person name="Riley R."/>
            <person name="Salamov A."/>
            <person name="Simmons B.A."/>
            <person name="Magnuson J.K."/>
            <person name="Henrissat B."/>
            <person name="Mortensen U.H."/>
            <person name="Larsen T.O."/>
            <person name="Devries R.P."/>
            <person name="Grigoriev I.V."/>
            <person name="Machida M."/>
            <person name="Baker S.E."/>
            <person name="Andersen M.R."/>
        </authorList>
    </citation>
    <scope>NUCLEOTIDE SEQUENCE [LARGE SCALE GENOMIC DNA]</scope>
    <source>
        <strain evidence="8">CBS 130017</strain>
    </source>
</reference>
<comment type="subcellular location">
    <subcellularLocation>
        <location evidence="1">Membrane</location>
        <topology evidence="1">Multi-pass membrane protein</topology>
    </subcellularLocation>
</comment>
<feature type="transmembrane region" description="Helical" evidence="5">
    <location>
        <begin position="383"/>
        <end position="406"/>
    </location>
</feature>
<keyword evidence="3 5" id="KW-1133">Transmembrane helix</keyword>
<dbReference type="Pfam" id="PF13813">
    <property type="entry name" value="MBOAT_2"/>
    <property type="match status" value="1"/>
</dbReference>
<dbReference type="InterPro" id="IPR032805">
    <property type="entry name" value="Wax_synthase_dom"/>
</dbReference>
<feature type="transmembrane region" description="Helical" evidence="5">
    <location>
        <begin position="265"/>
        <end position="282"/>
    </location>
</feature>
<evidence type="ECO:0000256" key="1">
    <source>
        <dbReference type="ARBA" id="ARBA00004141"/>
    </source>
</evidence>
<evidence type="ECO:0000256" key="4">
    <source>
        <dbReference type="ARBA" id="ARBA00023136"/>
    </source>
</evidence>
<organism evidence="7 8">
    <name type="scientific">Aspergillus sergii</name>
    <dbReference type="NCBI Taxonomy" id="1034303"/>
    <lineage>
        <taxon>Eukaryota</taxon>
        <taxon>Fungi</taxon>
        <taxon>Dikarya</taxon>
        <taxon>Ascomycota</taxon>
        <taxon>Pezizomycotina</taxon>
        <taxon>Eurotiomycetes</taxon>
        <taxon>Eurotiomycetidae</taxon>
        <taxon>Eurotiales</taxon>
        <taxon>Aspergillaceae</taxon>
        <taxon>Aspergillus</taxon>
        <taxon>Aspergillus subgen. Circumdati</taxon>
    </lineage>
</organism>
<proteinExistence type="predicted"/>
<feature type="transmembrane region" description="Helical" evidence="5">
    <location>
        <begin position="84"/>
        <end position="108"/>
    </location>
</feature>
<dbReference type="Proteomes" id="UP000325945">
    <property type="component" value="Unassembled WGS sequence"/>
</dbReference>
<protein>
    <recommendedName>
        <fullName evidence="6">Wax synthase domain-containing protein</fullName>
    </recommendedName>
</protein>
<evidence type="ECO:0000259" key="6">
    <source>
        <dbReference type="Pfam" id="PF13813"/>
    </source>
</evidence>
<keyword evidence="2 5" id="KW-0812">Transmembrane</keyword>
<keyword evidence="8" id="KW-1185">Reference proteome</keyword>
<feature type="transmembrane region" description="Helical" evidence="5">
    <location>
        <begin position="28"/>
        <end position="50"/>
    </location>
</feature>
<dbReference type="AlphaFoldDB" id="A0A5N6X6Y0"/>
<feature type="transmembrane region" description="Helical" evidence="5">
    <location>
        <begin position="226"/>
        <end position="245"/>
    </location>
</feature>
<dbReference type="EMBL" id="ML741788">
    <property type="protein sequence ID" value="KAE8328086.1"/>
    <property type="molecule type" value="Genomic_DNA"/>
</dbReference>
<feature type="domain" description="Wax synthase" evidence="6">
    <location>
        <begin position="329"/>
        <end position="409"/>
    </location>
</feature>
<name>A0A5N6X6Y0_9EURO</name>